<organism evidence="3 5">
    <name type="scientific">Bacillus paralicheniformis</name>
    <dbReference type="NCBI Taxonomy" id="1648923"/>
    <lineage>
        <taxon>Bacteria</taxon>
        <taxon>Bacillati</taxon>
        <taxon>Bacillota</taxon>
        <taxon>Bacilli</taxon>
        <taxon>Bacillales</taxon>
        <taxon>Bacillaceae</taxon>
        <taxon>Bacillus</taxon>
    </lineage>
</organism>
<evidence type="ECO:0000256" key="1">
    <source>
        <dbReference type="SAM" id="Coils"/>
    </source>
</evidence>
<gene>
    <name evidence="3" type="ORF">B4121_2945</name>
    <name evidence="4" type="ORF">CHCC15381_2025</name>
    <name evidence="2" type="ORF">PVN32_05355</name>
</gene>
<dbReference type="EMBL" id="JARAFO010000007">
    <property type="protein sequence ID" value="MDE1451600.1"/>
    <property type="molecule type" value="Genomic_DNA"/>
</dbReference>
<reference evidence="4 6" key="2">
    <citation type="submission" date="2019-06" db="EMBL/GenBank/DDBJ databases">
        <title>Genome sequence analysis of &gt;100 Bacillus licheniformis strains suggests intrinsic resistance to this species.</title>
        <authorList>
            <person name="Wels M."/>
            <person name="Siezen R.J."/>
            <person name="Johansen E."/>
            <person name="Stuer-Lauridsen B."/>
            <person name="Bjerre K."/>
            <person name="Nielsen B.K.K."/>
        </authorList>
    </citation>
    <scope>NUCLEOTIDE SEQUENCE [LARGE SCALE GENOMIC DNA]</scope>
    <source>
        <strain evidence="4 6">BAC-15381</strain>
    </source>
</reference>
<dbReference type="Proteomes" id="UP000185604">
    <property type="component" value="Unassembled WGS sequence"/>
</dbReference>
<dbReference type="RefSeq" id="WP_020450144.1">
    <property type="nucleotide sequence ID" value="NZ_AP023088.1"/>
</dbReference>
<reference evidence="2" key="3">
    <citation type="submission" date="2022-12" db="EMBL/GenBank/DDBJ databases">
        <title>Draft Genome Sequences of Bacillus licheniformis and Bacillus paralicheniformis strains isolated from Irish skim milk powders.</title>
        <authorList>
            <person name="Lourenco A."/>
            <person name="Li F."/>
            <person name="Geraldine D."/>
            <person name="Tobin J.T."/>
            <person name="Butler F."/>
            <person name="Jordan K."/>
            <person name="Obrien T."/>
        </authorList>
    </citation>
    <scope>NUCLEOTIDE SEQUENCE</scope>
    <source>
        <strain evidence="2">3370</strain>
    </source>
</reference>
<dbReference type="InterPro" id="IPR046318">
    <property type="entry name" value="DUF5344"/>
</dbReference>
<reference evidence="3 5" key="1">
    <citation type="journal article" date="2016" name="Front. Microbiol.">
        <title>High-Level Heat Resistance of Spores of Bacillus amyloliquefaciens and Bacillus licheniformis Results from the Presence of a spoVA Operon in a Tn1546 Transposon.</title>
        <authorList>
            <person name="Berendsen E.M."/>
            <person name="Koning R.A."/>
            <person name="Boekhorst J."/>
            <person name="de Jong A."/>
            <person name="Kuipers O.P."/>
            <person name="Wells-Bennik M.H."/>
        </authorList>
    </citation>
    <scope>NUCLEOTIDE SEQUENCE [LARGE SCALE GENOMIC DNA]</scope>
    <source>
        <strain evidence="3 5">B4121</strain>
    </source>
</reference>
<sequence length="92" mass="9891">MGQEIKVKTGEVKQALSKLKHSAQAVKPNVPTDISGKNNLDVVKKIESMNKDLKSLTKAYASALAKQIAQTEQAVNAIKDADKKLSSSIKAK</sequence>
<accession>A0A6I7U430</accession>
<dbReference type="EMBL" id="LKPO01000020">
    <property type="protein sequence ID" value="OLF90732.1"/>
    <property type="molecule type" value="Genomic_DNA"/>
</dbReference>
<feature type="coiled-coil region" evidence="1">
    <location>
        <begin position="46"/>
        <end position="81"/>
    </location>
</feature>
<dbReference type="EMBL" id="NILF01000016">
    <property type="protein sequence ID" value="TWL43169.1"/>
    <property type="molecule type" value="Genomic_DNA"/>
</dbReference>
<dbReference type="Proteomes" id="UP000429980">
    <property type="component" value="Unassembled WGS sequence"/>
</dbReference>
<evidence type="ECO:0000313" key="4">
    <source>
        <dbReference type="EMBL" id="TWL43169.1"/>
    </source>
</evidence>
<dbReference type="Pfam" id="PF17279">
    <property type="entry name" value="DUF5344"/>
    <property type="match status" value="1"/>
</dbReference>
<evidence type="ECO:0000313" key="5">
    <source>
        <dbReference type="Proteomes" id="UP000185604"/>
    </source>
</evidence>
<protein>
    <submittedName>
        <fullName evidence="2">YwqI/YxiC family protein</fullName>
    </submittedName>
</protein>
<evidence type="ECO:0000313" key="6">
    <source>
        <dbReference type="Proteomes" id="UP000429980"/>
    </source>
</evidence>
<name>A0A6I7U430_9BACI</name>
<proteinExistence type="predicted"/>
<dbReference type="GeneID" id="76974660"/>
<keyword evidence="1" id="KW-0175">Coiled coil</keyword>
<keyword evidence="6" id="KW-1185">Reference proteome</keyword>
<dbReference type="AlphaFoldDB" id="A0A6I7U430"/>
<evidence type="ECO:0000313" key="2">
    <source>
        <dbReference type="EMBL" id="MDE1451600.1"/>
    </source>
</evidence>
<comment type="caution">
    <text evidence="3">The sequence shown here is derived from an EMBL/GenBank/DDBJ whole genome shotgun (WGS) entry which is preliminary data.</text>
</comment>
<evidence type="ECO:0000313" key="3">
    <source>
        <dbReference type="EMBL" id="OLF90732.1"/>
    </source>
</evidence>
<dbReference type="Proteomes" id="UP001216709">
    <property type="component" value="Unassembled WGS sequence"/>
</dbReference>